<dbReference type="RefSeq" id="YP_010059531.1">
    <property type="nucleotide sequence ID" value="NC_054726.1"/>
</dbReference>
<sequence length="64" mass="7180">MRVLTPETIDLALDAYDQARIVATATGSVGATFIHSKGDVEVRAIWHRRDEVADHKHVAKEVRR</sequence>
<dbReference type="KEGG" id="vg:64766764"/>
<dbReference type="GeneID" id="64766764"/>
<dbReference type="EMBL" id="MN586040">
    <property type="protein sequence ID" value="QGJ94918.1"/>
    <property type="molecule type" value="Genomic_DNA"/>
</dbReference>
<gene>
    <name evidence="1" type="primary">55</name>
    <name evidence="1" type="ORF">SEA_STORMAGEDDON_55</name>
</gene>
<reference evidence="1 2" key="1">
    <citation type="submission" date="2019-10" db="EMBL/GenBank/DDBJ databases">
        <authorList>
            <person name="Garlena R.A."/>
            <person name="Russell D.A."/>
            <person name="Pope W.H."/>
            <person name="Jacobs-Sera D."/>
            <person name="Hatfull G.F."/>
        </authorList>
    </citation>
    <scope>NUCLEOTIDE SEQUENCE [LARGE SCALE GENOMIC DNA]</scope>
</reference>
<dbReference type="Proteomes" id="UP000423065">
    <property type="component" value="Segment"/>
</dbReference>
<proteinExistence type="predicted"/>
<protein>
    <submittedName>
        <fullName evidence="1">Uncharacterized protein</fullName>
    </submittedName>
</protein>
<accession>A0A649VRH8</accession>
<evidence type="ECO:0000313" key="1">
    <source>
        <dbReference type="EMBL" id="QGJ94918.1"/>
    </source>
</evidence>
<keyword evidence="2" id="KW-1185">Reference proteome</keyword>
<organism evidence="1 2">
    <name type="scientific">Gordonia phage Stormageddon</name>
    <dbReference type="NCBI Taxonomy" id="2656541"/>
    <lineage>
        <taxon>Viruses</taxon>
        <taxon>Duplodnaviria</taxon>
        <taxon>Heunggongvirae</taxon>
        <taxon>Uroviricota</taxon>
        <taxon>Caudoviricetes</taxon>
        <taxon>Stormageddonvirus</taxon>
        <taxon>Stormageddonvirus Stormageddon</taxon>
    </lineage>
</organism>
<evidence type="ECO:0000313" key="2">
    <source>
        <dbReference type="Proteomes" id="UP000423065"/>
    </source>
</evidence>
<name>A0A649VRH8_9CAUD</name>